<organism evidence="3 4">
    <name type="scientific">Aerosakkonema funiforme FACHB-1375</name>
    <dbReference type="NCBI Taxonomy" id="2949571"/>
    <lineage>
        <taxon>Bacteria</taxon>
        <taxon>Bacillati</taxon>
        <taxon>Cyanobacteriota</taxon>
        <taxon>Cyanophyceae</taxon>
        <taxon>Oscillatoriophycideae</taxon>
        <taxon>Aerosakkonematales</taxon>
        <taxon>Aerosakkonemataceae</taxon>
        <taxon>Aerosakkonema</taxon>
    </lineage>
</organism>
<dbReference type="Gene3D" id="3.30.2310.20">
    <property type="entry name" value="RelE-like"/>
    <property type="match status" value="1"/>
</dbReference>
<dbReference type="AlphaFoldDB" id="A0A926ZJF9"/>
<dbReference type="RefSeq" id="WP_190472411.1">
    <property type="nucleotide sequence ID" value="NZ_JACJPW010000101.1"/>
</dbReference>
<reference evidence="3" key="1">
    <citation type="journal article" date="2015" name="ISME J.">
        <title>Draft Genome Sequence of Streptomyces incarnatus NRRL8089, which Produces the Nucleoside Antibiotic Sinefungin.</title>
        <authorList>
            <person name="Oshima K."/>
            <person name="Hattori M."/>
            <person name="Shimizu H."/>
            <person name="Fukuda K."/>
            <person name="Nemoto M."/>
            <person name="Inagaki K."/>
            <person name="Tamura T."/>
        </authorList>
    </citation>
    <scope>NUCLEOTIDE SEQUENCE</scope>
    <source>
        <strain evidence="3">FACHB-1375</strain>
    </source>
</reference>
<comment type="similarity">
    <text evidence="1">Belongs to the RelE toxin family.</text>
</comment>
<evidence type="ECO:0000256" key="2">
    <source>
        <dbReference type="ARBA" id="ARBA00022649"/>
    </source>
</evidence>
<evidence type="ECO:0000313" key="3">
    <source>
        <dbReference type="EMBL" id="MBD2184970.1"/>
    </source>
</evidence>
<reference evidence="3" key="2">
    <citation type="submission" date="2020-08" db="EMBL/GenBank/DDBJ databases">
        <authorList>
            <person name="Chen M."/>
            <person name="Teng W."/>
            <person name="Zhao L."/>
            <person name="Hu C."/>
            <person name="Zhou Y."/>
            <person name="Han B."/>
            <person name="Song L."/>
            <person name="Shu W."/>
        </authorList>
    </citation>
    <scope>NUCLEOTIDE SEQUENCE</scope>
    <source>
        <strain evidence="3">FACHB-1375</strain>
    </source>
</reference>
<dbReference type="PANTHER" id="PTHR33755:SF6">
    <property type="entry name" value="PLASMID STABILIZATION SYSTEM PROTEIN"/>
    <property type="match status" value="1"/>
</dbReference>
<proteinExistence type="inferred from homology"/>
<comment type="caution">
    <text evidence="3">The sequence shown here is derived from an EMBL/GenBank/DDBJ whole genome shotgun (WGS) entry which is preliminary data.</text>
</comment>
<evidence type="ECO:0000256" key="1">
    <source>
        <dbReference type="ARBA" id="ARBA00006226"/>
    </source>
</evidence>
<gene>
    <name evidence="3" type="ORF">H6G03_28515</name>
</gene>
<accession>A0A926ZJF9</accession>
<dbReference type="InterPro" id="IPR051803">
    <property type="entry name" value="TA_system_RelE-like_toxin"/>
</dbReference>
<protein>
    <submittedName>
        <fullName evidence="3">Type II toxin-antitoxin system RelE/ParE family toxin</fullName>
    </submittedName>
</protein>
<keyword evidence="2" id="KW-1277">Toxin-antitoxin system</keyword>
<dbReference type="Proteomes" id="UP000641646">
    <property type="component" value="Unassembled WGS sequence"/>
</dbReference>
<dbReference type="EMBL" id="JACJPW010000101">
    <property type="protein sequence ID" value="MBD2184970.1"/>
    <property type="molecule type" value="Genomic_DNA"/>
</dbReference>
<name>A0A926ZJF9_9CYAN</name>
<dbReference type="InterPro" id="IPR035093">
    <property type="entry name" value="RelE/ParE_toxin_dom_sf"/>
</dbReference>
<keyword evidence="4" id="KW-1185">Reference proteome</keyword>
<sequence>MSRYIISPEASQDLDEISDYFLSRSLEAGERFVNGFEQKCKNLVKFPNMGRSYAEVEPSLRGIPLENYIILYRVIEDGVEIVRVVSGYRDLKSLFSESDED</sequence>
<dbReference type="Pfam" id="PF05016">
    <property type="entry name" value="ParE_toxin"/>
    <property type="match status" value="1"/>
</dbReference>
<dbReference type="PANTHER" id="PTHR33755">
    <property type="entry name" value="TOXIN PARE1-RELATED"/>
    <property type="match status" value="1"/>
</dbReference>
<dbReference type="InterPro" id="IPR007712">
    <property type="entry name" value="RelE/ParE_toxin"/>
</dbReference>
<evidence type="ECO:0000313" key="4">
    <source>
        <dbReference type="Proteomes" id="UP000641646"/>
    </source>
</evidence>